<dbReference type="OrthoDB" id="5397701at2759"/>
<dbReference type="PANTHER" id="PTHR37331">
    <property type="entry name" value="YALI0F11671P"/>
    <property type="match status" value="1"/>
</dbReference>
<dbReference type="Proteomes" id="UP000193719">
    <property type="component" value="Unassembled WGS sequence"/>
</dbReference>
<keyword evidence="2" id="KW-1185">Reference proteome</keyword>
<sequence>MSQLLNTGIKQSFLSNIGLSFNHVKPLNHPRILFKKNVINLNNIKRNFSVTPQVLNTFTPYNITKDSKYKVFEGKNPQPINFKFYYIRPENSDTGVVSLLSAEQIKGKTLKKEGIIGWIQFEKEDVPVIEPRIFAENKEFYEIFNRVIKENLHTDINKKCQMDAQFHKNGWMYFKDDRNKINYGRLESAEDTFGAVEVKDCEFIPKSFQSTFTYRLLTRRGLFQLPEALHNKLVEEIQNTCLE</sequence>
<reference evidence="1 2" key="2">
    <citation type="submission" date="2016-08" db="EMBL/GenBank/DDBJ databases">
        <title>Pervasive Adenine N6-methylation of Active Genes in Fungi.</title>
        <authorList>
            <consortium name="DOE Joint Genome Institute"/>
            <person name="Mondo S.J."/>
            <person name="Dannebaum R.O."/>
            <person name="Kuo R.C."/>
            <person name="Labutti K."/>
            <person name="Haridas S."/>
            <person name="Kuo A."/>
            <person name="Salamov A."/>
            <person name="Ahrendt S.R."/>
            <person name="Lipzen A."/>
            <person name="Sullivan W."/>
            <person name="Andreopoulos W.B."/>
            <person name="Clum A."/>
            <person name="Lindquist E."/>
            <person name="Daum C."/>
            <person name="Ramamoorthy G.K."/>
            <person name="Gryganskyi A."/>
            <person name="Culley D."/>
            <person name="Magnuson J.K."/>
            <person name="James T.Y."/>
            <person name="O'Malley M.A."/>
            <person name="Stajich J.E."/>
            <person name="Spatafora J.W."/>
            <person name="Visel A."/>
            <person name="Grigoriev I.V."/>
        </authorList>
    </citation>
    <scope>NUCLEOTIDE SEQUENCE [LARGE SCALE GENOMIC DNA]</scope>
    <source>
        <strain evidence="2">finn</strain>
    </source>
</reference>
<comment type="caution">
    <text evidence="1">The sequence shown here is derived from an EMBL/GenBank/DDBJ whole genome shotgun (WGS) entry which is preliminary data.</text>
</comment>
<proteinExistence type="predicted"/>
<dbReference type="PANTHER" id="PTHR37331:SF1">
    <property type="entry name" value="YALI0F11671P"/>
    <property type="match status" value="1"/>
</dbReference>
<gene>
    <name evidence="1" type="ORF">BCR36DRAFT_410461</name>
</gene>
<evidence type="ECO:0000313" key="1">
    <source>
        <dbReference type="EMBL" id="ORX54653.1"/>
    </source>
</evidence>
<dbReference type="AlphaFoldDB" id="A0A1Y1VEW0"/>
<protein>
    <submittedName>
        <fullName evidence="1">Uncharacterized protein</fullName>
    </submittedName>
</protein>
<dbReference type="EMBL" id="MCFH01000010">
    <property type="protein sequence ID" value="ORX54653.1"/>
    <property type="molecule type" value="Genomic_DNA"/>
</dbReference>
<reference evidence="1 2" key="1">
    <citation type="submission" date="2016-08" db="EMBL/GenBank/DDBJ databases">
        <title>Genomes of anaerobic fungi encode conserved fungal cellulosomes for biomass hydrolysis.</title>
        <authorList>
            <consortium name="DOE Joint Genome Institute"/>
            <person name="Haitjema C.H."/>
            <person name="Gilmore S.P."/>
            <person name="Henske J.K."/>
            <person name="Solomon K.V."/>
            <person name="De Groot R."/>
            <person name="Kuo A."/>
            <person name="Mondo S.J."/>
            <person name="Salamov A.A."/>
            <person name="Labutti K."/>
            <person name="Zhao Z."/>
            <person name="Chiniquy J."/>
            <person name="Barry K."/>
            <person name="Brewer H.M."/>
            <person name="Purvine S.O."/>
            <person name="Wright A.T."/>
            <person name="Boxma B."/>
            <person name="Van Alen T."/>
            <person name="Hackstein J.H."/>
            <person name="Baker S.E."/>
            <person name="Grigoriev I.V."/>
            <person name="O'Malley M.A."/>
        </authorList>
    </citation>
    <scope>NUCLEOTIDE SEQUENCE [LARGE SCALE GENOMIC DNA]</scope>
    <source>
        <strain evidence="2">finn</strain>
    </source>
</reference>
<evidence type="ECO:0000313" key="2">
    <source>
        <dbReference type="Proteomes" id="UP000193719"/>
    </source>
</evidence>
<name>A0A1Y1VEW0_9FUNG</name>
<accession>A0A1Y1VEW0</accession>
<dbReference type="STRING" id="1754191.A0A1Y1VEW0"/>
<organism evidence="1 2">
    <name type="scientific">Piromyces finnis</name>
    <dbReference type="NCBI Taxonomy" id="1754191"/>
    <lineage>
        <taxon>Eukaryota</taxon>
        <taxon>Fungi</taxon>
        <taxon>Fungi incertae sedis</taxon>
        <taxon>Chytridiomycota</taxon>
        <taxon>Chytridiomycota incertae sedis</taxon>
        <taxon>Neocallimastigomycetes</taxon>
        <taxon>Neocallimastigales</taxon>
        <taxon>Neocallimastigaceae</taxon>
        <taxon>Piromyces</taxon>
    </lineage>
</organism>